<dbReference type="eggNOG" id="ENOG502SN2V">
    <property type="taxonomic scope" value="Eukaryota"/>
</dbReference>
<dbReference type="VEuPathDB" id="FungiDB:MELLADRAFT_107811"/>
<name>F4RR07_MELLP</name>
<dbReference type="RefSeq" id="XP_007411494.1">
    <property type="nucleotide sequence ID" value="XM_007411432.1"/>
</dbReference>
<evidence type="ECO:0000313" key="2">
    <source>
        <dbReference type="EMBL" id="EGG05129.1"/>
    </source>
</evidence>
<dbReference type="Proteomes" id="UP000001072">
    <property type="component" value="Unassembled WGS sequence"/>
</dbReference>
<evidence type="ECO:0000256" key="1">
    <source>
        <dbReference type="SAM" id="SignalP"/>
    </source>
</evidence>
<sequence>MINFLNNFLTLMVLPTTSAVLSGFNQNNLPYQSDPGVGQYGYNQCGKTATPFSKCQNVFIKSATDFCFFAPPTVQPVGNAERISVSYCTKDGHGTRLVPKDTFHNLHYVRTPHYIQITAIGDFTKVNVPKGDEGGELDPAGADGHGNPLGGLVFGENNQFDHWTEFISDEEFCIRVCFNGPKASEYCEHIYDVMGCQWNIPGNYEGNGFDQCDGEDVSLPMGKYKLPNGKIGTWHQGDKTPAPPANPAGKVKNCFGVSPPGQYKYQKPSQMEKFNKEIKSNHQLTGKEKINEMMKNLQ</sequence>
<protein>
    <recommendedName>
        <fullName evidence="4">Secreted protein</fullName>
    </recommendedName>
</protein>
<keyword evidence="3" id="KW-1185">Reference proteome</keyword>
<dbReference type="STRING" id="747676.F4RR07"/>
<proteinExistence type="predicted"/>
<dbReference type="KEGG" id="mlr:MELLADRAFT_107811"/>
<organism evidence="3">
    <name type="scientific">Melampsora larici-populina (strain 98AG31 / pathotype 3-4-7)</name>
    <name type="common">Poplar leaf rust fungus</name>
    <dbReference type="NCBI Taxonomy" id="747676"/>
    <lineage>
        <taxon>Eukaryota</taxon>
        <taxon>Fungi</taxon>
        <taxon>Dikarya</taxon>
        <taxon>Basidiomycota</taxon>
        <taxon>Pucciniomycotina</taxon>
        <taxon>Pucciniomycetes</taxon>
        <taxon>Pucciniales</taxon>
        <taxon>Melampsoraceae</taxon>
        <taxon>Melampsora</taxon>
    </lineage>
</organism>
<dbReference type="AlphaFoldDB" id="F4RR07"/>
<dbReference type="OrthoDB" id="2564904at2759"/>
<dbReference type="InParanoid" id="F4RR07"/>
<dbReference type="EMBL" id="GL883114">
    <property type="protein sequence ID" value="EGG05129.1"/>
    <property type="molecule type" value="Genomic_DNA"/>
</dbReference>
<reference evidence="3" key="1">
    <citation type="journal article" date="2011" name="Proc. Natl. Acad. Sci. U.S.A.">
        <title>Obligate biotrophy features unraveled by the genomic analysis of rust fungi.</title>
        <authorList>
            <person name="Duplessis S."/>
            <person name="Cuomo C.A."/>
            <person name="Lin Y.-C."/>
            <person name="Aerts A."/>
            <person name="Tisserant E."/>
            <person name="Veneault-Fourrey C."/>
            <person name="Joly D.L."/>
            <person name="Hacquard S."/>
            <person name="Amselem J."/>
            <person name="Cantarel B.L."/>
            <person name="Chiu R."/>
            <person name="Coutinho P.M."/>
            <person name="Feau N."/>
            <person name="Field M."/>
            <person name="Frey P."/>
            <person name="Gelhaye E."/>
            <person name="Goldberg J."/>
            <person name="Grabherr M.G."/>
            <person name="Kodira C.D."/>
            <person name="Kohler A."/>
            <person name="Kuees U."/>
            <person name="Lindquist E.A."/>
            <person name="Lucas S.M."/>
            <person name="Mago R."/>
            <person name="Mauceli E."/>
            <person name="Morin E."/>
            <person name="Murat C."/>
            <person name="Pangilinan J.L."/>
            <person name="Park R."/>
            <person name="Pearson M."/>
            <person name="Quesneville H."/>
            <person name="Rouhier N."/>
            <person name="Sakthikumar S."/>
            <person name="Salamov A.A."/>
            <person name="Schmutz J."/>
            <person name="Selles B."/>
            <person name="Shapiro H."/>
            <person name="Tanguay P."/>
            <person name="Tuskan G.A."/>
            <person name="Henrissat B."/>
            <person name="Van de Peer Y."/>
            <person name="Rouze P."/>
            <person name="Ellis J.G."/>
            <person name="Dodds P.N."/>
            <person name="Schein J.E."/>
            <person name="Zhong S."/>
            <person name="Hamelin R.C."/>
            <person name="Grigoriev I.V."/>
            <person name="Szabo L.J."/>
            <person name="Martin F."/>
        </authorList>
    </citation>
    <scope>NUCLEOTIDE SEQUENCE [LARGE SCALE GENOMIC DNA]</scope>
    <source>
        <strain evidence="3">98AG31 / pathotype 3-4-7</strain>
    </source>
</reference>
<evidence type="ECO:0000313" key="3">
    <source>
        <dbReference type="Proteomes" id="UP000001072"/>
    </source>
</evidence>
<dbReference type="HOGENOM" id="CLU_036093_1_1_1"/>
<gene>
    <name evidence="2" type="ORF">MELLADRAFT_107811</name>
</gene>
<dbReference type="GeneID" id="18923279"/>
<feature type="signal peptide" evidence="1">
    <location>
        <begin position="1"/>
        <end position="19"/>
    </location>
</feature>
<feature type="chain" id="PRO_5003315464" description="Secreted protein" evidence="1">
    <location>
        <begin position="20"/>
        <end position="298"/>
    </location>
</feature>
<accession>F4RR07</accession>
<evidence type="ECO:0008006" key="4">
    <source>
        <dbReference type="Google" id="ProtNLM"/>
    </source>
</evidence>
<keyword evidence="1" id="KW-0732">Signal</keyword>